<dbReference type="InterPro" id="IPR025602">
    <property type="entry name" value="BCP1_family"/>
</dbReference>
<dbReference type="Proteomes" id="UP001177003">
    <property type="component" value="Chromosome 0"/>
</dbReference>
<dbReference type="EMBL" id="OX465086">
    <property type="protein sequence ID" value="CAI9264492.1"/>
    <property type="molecule type" value="Genomic_DNA"/>
</dbReference>
<dbReference type="AlphaFoldDB" id="A0AA35VNQ7"/>
<dbReference type="PANTHER" id="PTHR13261:SF0">
    <property type="entry name" value="BRCA2 AND CDKN1A-INTERACTING PROTEIN"/>
    <property type="match status" value="1"/>
</dbReference>
<dbReference type="GO" id="GO:0005634">
    <property type="term" value="C:nucleus"/>
    <property type="evidence" value="ECO:0007669"/>
    <property type="project" value="TreeGrafter"/>
</dbReference>
<proteinExistence type="inferred from homology"/>
<accession>A0AA35VNQ7</accession>
<evidence type="ECO:0000313" key="2">
    <source>
        <dbReference type="EMBL" id="CAI9264492.1"/>
    </source>
</evidence>
<comment type="similarity">
    <text evidence="1">Belongs to the BCP1 family.</text>
</comment>
<reference evidence="2" key="1">
    <citation type="submission" date="2023-04" db="EMBL/GenBank/DDBJ databases">
        <authorList>
            <person name="Vijverberg K."/>
            <person name="Xiong W."/>
            <person name="Schranz E."/>
        </authorList>
    </citation>
    <scope>NUCLEOTIDE SEQUENCE</scope>
</reference>
<gene>
    <name evidence="2" type="ORF">LSALG_LOCUS5139</name>
</gene>
<sequence>MYSKLHEHRIGPRIIDLIFRPRLPIKTWKSVTEKSEVGGVRCLVAFMELEGEESGATGWVSVCGINENDGDGLPAVVIASKQTGLLQQSQTYLDNKEWDLTSFVDLILQQTKVGAVVKIEEDEDESVYAFVSALNLQRYKDCKCIMEVKELLLSKCQEKRNKRKFKIIFWRESS</sequence>
<protein>
    <submittedName>
        <fullName evidence="2">Uncharacterized protein</fullName>
    </submittedName>
</protein>
<evidence type="ECO:0000256" key="1">
    <source>
        <dbReference type="ARBA" id="ARBA00006781"/>
    </source>
</evidence>
<keyword evidence="3" id="KW-1185">Reference proteome</keyword>
<organism evidence="2 3">
    <name type="scientific">Lactuca saligna</name>
    <name type="common">Willowleaf lettuce</name>
    <dbReference type="NCBI Taxonomy" id="75948"/>
    <lineage>
        <taxon>Eukaryota</taxon>
        <taxon>Viridiplantae</taxon>
        <taxon>Streptophyta</taxon>
        <taxon>Embryophyta</taxon>
        <taxon>Tracheophyta</taxon>
        <taxon>Spermatophyta</taxon>
        <taxon>Magnoliopsida</taxon>
        <taxon>eudicotyledons</taxon>
        <taxon>Gunneridae</taxon>
        <taxon>Pentapetalae</taxon>
        <taxon>asterids</taxon>
        <taxon>campanulids</taxon>
        <taxon>Asterales</taxon>
        <taxon>Asteraceae</taxon>
        <taxon>Cichorioideae</taxon>
        <taxon>Cichorieae</taxon>
        <taxon>Lactucinae</taxon>
        <taxon>Lactuca</taxon>
    </lineage>
</organism>
<dbReference type="PANTHER" id="PTHR13261">
    <property type="entry name" value="BRCA2 AND CDKN1A INTERACTING PROTEIN"/>
    <property type="match status" value="1"/>
</dbReference>
<dbReference type="Pfam" id="PF13862">
    <property type="entry name" value="BCCIP"/>
    <property type="match status" value="1"/>
</dbReference>
<name>A0AA35VNQ7_LACSI</name>
<evidence type="ECO:0000313" key="3">
    <source>
        <dbReference type="Proteomes" id="UP001177003"/>
    </source>
</evidence>